<keyword evidence="3" id="KW-1185">Reference proteome</keyword>
<comment type="caution">
    <text evidence="2">The sequence shown here is derived from an EMBL/GenBank/DDBJ whole genome shotgun (WGS) entry which is preliminary data.</text>
</comment>
<sequence length="77" mass="9097">MVLVWKESSKLEDKQGGNPINFNHSRGFQEAMDDYGLNRFTWCNERTEPFTARERPHCVSKHHVARLLEEDDFKTTD</sequence>
<evidence type="ECO:0000256" key="1">
    <source>
        <dbReference type="SAM" id="MobiDB-lite"/>
    </source>
</evidence>
<accession>A0AAN9PXB5</accession>
<feature type="region of interest" description="Disordered" evidence="1">
    <location>
        <begin position="1"/>
        <end position="25"/>
    </location>
</feature>
<proteinExistence type="predicted"/>
<dbReference type="EMBL" id="JAYMYQ010000009">
    <property type="protein sequence ID" value="KAK7313757.1"/>
    <property type="molecule type" value="Genomic_DNA"/>
</dbReference>
<dbReference type="Proteomes" id="UP001367508">
    <property type="component" value="Unassembled WGS sequence"/>
</dbReference>
<organism evidence="2 3">
    <name type="scientific">Canavalia gladiata</name>
    <name type="common">Sword bean</name>
    <name type="synonym">Dolichos gladiatus</name>
    <dbReference type="NCBI Taxonomy" id="3824"/>
    <lineage>
        <taxon>Eukaryota</taxon>
        <taxon>Viridiplantae</taxon>
        <taxon>Streptophyta</taxon>
        <taxon>Embryophyta</taxon>
        <taxon>Tracheophyta</taxon>
        <taxon>Spermatophyta</taxon>
        <taxon>Magnoliopsida</taxon>
        <taxon>eudicotyledons</taxon>
        <taxon>Gunneridae</taxon>
        <taxon>Pentapetalae</taxon>
        <taxon>rosids</taxon>
        <taxon>fabids</taxon>
        <taxon>Fabales</taxon>
        <taxon>Fabaceae</taxon>
        <taxon>Papilionoideae</taxon>
        <taxon>50 kb inversion clade</taxon>
        <taxon>NPAAA clade</taxon>
        <taxon>indigoferoid/millettioid clade</taxon>
        <taxon>Phaseoleae</taxon>
        <taxon>Canavalia</taxon>
    </lineage>
</organism>
<dbReference type="AlphaFoldDB" id="A0AAN9PXB5"/>
<gene>
    <name evidence="2" type="ORF">VNO77_38955</name>
</gene>
<name>A0AAN9PXB5_CANGL</name>
<evidence type="ECO:0000313" key="2">
    <source>
        <dbReference type="EMBL" id="KAK7313757.1"/>
    </source>
</evidence>
<evidence type="ECO:0000313" key="3">
    <source>
        <dbReference type="Proteomes" id="UP001367508"/>
    </source>
</evidence>
<protein>
    <submittedName>
        <fullName evidence="2">Uncharacterized protein</fullName>
    </submittedName>
</protein>
<reference evidence="2 3" key="1">
    <citation type="submission" date="2024-01" db="EMBL/GenBank/DDBJ databases">
        <title>The genomes of 5 underutilized Papilionoideae crops provide insights into root nodulation and disease resistanc.</title>
        <authorList>
            <person name="Jiang F."/>
        </authorList>
    </citation>
    <scope>NUCLEOTIDE SEQUENCE [LARGE SCALE GENOMIC DNA]</scope>
    <source>
        <strain evidence="2">LVBAO_FW01</strain>
        <tissue evidence="2">Leaves</tissue>
    </source>
</reference>